<keyword evidence="2" id="KW-0378">Hydrolase</keyword>
<dbReference type="InterPro" id="IPR050884">
    <property type="entry name" value="CNP_phosphodiesterase-III"/>
</dbReference>
<keyword evidence="1" id="KW-0479">Metal-binding</keyword>
<organism evidence="6 7">
    <name type="scientific">Thalassotalea fonticola</name>
    <dbReference type="NCBI Taxonomy" id="3065649"/>
    <lineage>
        <taxon>Bacteria</taxon>
        <taxon>Pseudomonadati</taxon>
        <taxon>Pseudomonadota</taxon>
        <taxon>Gammaproteobacteria</taxon>
        <taxon>Alteromonadales</taxon>
        <taxon>Colwelliaceae</taxon>
        <taxon>Thalassotalea</taxon>
    </lineage>
</organism>
<evidence type="ECO:0000256" key="3">
    <source>
        <dbReference type="ARBA" id="ARBA00023004"/>
    </source>
</evidence>
<evidence type="ECO:0000256" key="4">
    <source>
        <dbReference type="ARBA" id="ARBA00025742"/>
    </source>
</evidence>
<evidence type="ECO:0000313" key="7">
    <source>
        <dbReference type="Proteomes" id="UP001301442"/>
    </source>
</evidence>
<keyword evidence="7" id="KW-1185">Reference proteome</keyword>
<dbReference type="PANTHER" id="PTHR42988">
    <property type="entry name" value="PHOSPHOHYDROLASE"/>
    <property type="match status" value="1"/>
</dbReference>
<keyword evidence="3" id="KW-0408">Iron</keyword>
<comment type="similarity">
    <text evidence="4">Belongs to the cyclic nucleotide phosphodiesterase class-III family.</text>
</comment>
<protein>
    <submittedName>
        <fullName evidence="6">Metallophosphoesterase</fullName>
    </submittedName>
</protein>
<evidence type="ECO:0000256" key="1">
    <source>
        <dbReference type="ARBA" id="ARBA00022723"/>
    </source>
</evidence>
<gene>
    <name evidence="6" type="ORF">RI844_17805</name>
</gene>
<feature type="domain" description="Calcineurin-like phosphoesterase" evidence="5">
    <location>
        <begin position="5"/>
        <end position="191"/>
    </location>
</feature>
<dbReference type="SUPFAM" id="SSF56300">
    <property type="entry name" value="Metallo-dependent phosphatases"/>
    <property type="match status" value="1"/>
</dbReference>
<dbReference type="Proteomes" id="UP001301442">
    <property type="component" value="Chromosome"/>
</dbReference>
<dbReference type="Gene3D" id="3.60.21.10">
    <property type="match status" value="1"/>
</dbReference>
<evidence type="ECO:0000259" key="5">
    <source>
        <dbReference type="Pfam" id="PF00149"/>
    </source>
</evidence>
<name>A0ABZ0GPC0_9GAMM</name>
<dbReference type="EMBL" id="CP136600">
    <property type="protein sequence ID" value="WOH37198.1"/>
    <property type="molecule type" value="Genomic_DNA"/>
</dbReference>
<dbReference type="Pfam" id="PF00149">
    <property type="entry name" value="Metallophos"/>
    <property type="match status" value="1"/>
</dbReference>
<sequence length="251" mass="28263">MNHLTIAQFSDCHLFSTKDGMHCGRNVFSNLSRVLAELAEMKCLDAAVFTGDLTQDHSVASYQLFNQAVIDSNLNCPIYWLAGNHDEVELLNEHLIAKNIQPDKNILISNWRLLLIDSKSETPAGLVNKKQLDRIRRQNGKDEYTLILMHHHAIDVDYFIDKHGLKNQTEFWQAISQNSSIKAICCGHIHRGLNIAAENQDLPPLYTCPATSIQFDPEIETVAALNIGPGYRMLKLFANGNIETSINHLSE</sequence>
<dbReference type="InterPro" id="IPR004843">
    <property type="entry name" value="Calcineurin-like_PHP"/>
</dbReference>
<reference evidence="6 7" key="1">
    <citation type="submission" date="2023-09" db="EMBL/GenBank/DDBJ databases">
        <authorList>
            <person name="Qi X."/>
        </authorList>
    </citation>
    <scope>NUCLEOTIDE SEQUENCE [LARGE SCALE GENOMIC DNA]</scope>
    <source>
        <strain evidence="6 7">S1-1</strain>
    </source>
</reference>
<dbReference type="RefSeq" id="WP_348395990.1">
    <property type="nucleotide sequence ID" value="NZ_CP136600.1"/>
</dbReference>
<accession>A0ABZ0GPC0</accession>
<evidence type="ECO:0000256" key="2">
    <source>
        <dbReference type="ARBA" id="ARBA00022801"/>
    </source>
</evidence>
<proteinExistence type="inferred from homology"/>
<dbReference type="InterPro" id="IPR029052">
    <property type="entry name" value="Metallo-depent_PP-like"/>
</dbReference>
<evidence type="ECO:0000313" key="6">
    <source>
        <dbReference type="EMBL" id="WOH37198.1"/>
    </source>
</evidence>
<dbReference type="PANTHER" id="PTHR42988:SF2">
    <property type="entry name" value="CYCLIC NUCLEOTIDE PHOSPHODIESTERASE CBUA0032-RELATED"/>
    <property type="match status" value="1"/>
</dbReference>